<dbReference type="PANTHER" id="PTHR11941">
    <property type="entry name" value="ENOYL-COA HYDRATASE-RELATED"/>
    <property type="match status" value="1"/>
</dbReference>
<evidence type="ECO:0000256" key="2">
    <source>
        <dbReference type="ARBA" id="ARBA00005254"/>
    </source>
</evidence>
<keyword evidence="3" id="KW-0276">Fatty acid metabolism</keyword>
<dbReference type="InterPro" id="IPR001753">
    <property type="entry name" value="Enoyl-CoA_hydra/iso"/>
</dbReference>
<evidence type="ECO:0000256" key="6">
    <source>
        <dbReference type="RuleBase" id="RU003707"/>
    </source>
</evidence>
<dbReference type="Gene3D" id="3.90.226.10">
    <property type="entry name" value="2-enoyl-CoA Hydratase, Chain A, domain 1"/>
    <property type="match status" value="1"/>
</dbReference>
<evidence type="ECO:0000256" key="5">
    <source>
        <dbReference type="ARBA" id="ARBA00023717"/>
    </source>
</evidence>
<evidence type="ECO:0000313" key="7">
    <source>
        <dbReference type="EMBL" id="TCJ96701.1"/>
    </source>
</evidence>
<protein>
    <submittedName>
        <fullName evidence="7">Enoyl-CoA hydratase/carnithine racemase</fullName>
    </submittedName>
</protein>
<evidence type="ECO:0000256" key="4">
    <source>
        <dbReference type="ARBA" id="ARBA00023709"/>
    </source>
</evidence>
<comment type="caution">
    <text evidence="7">The sequence shown here is derived from an EMBL/GenBank/DDBJ whole genome shotgun (WGS) entry which is preliminary data.</text>
</comment>
<keyword evidence="3" id="KW-0443">Lipid metabolism</keyword>
<gene>
    <name evidence="7" type="ORF">DFR71_2733</name>
</gene>
<evidence type="ECO:0000256" key="1">
    <source>
        <dbReference type="ARBA" id="ARBA00002994"/>
    </source>
</evidence>
<dbReference type="SUPFAM" id="SSF52096">
    <property type="entry name" value="ClpP/crotonase"/>
    <property type="match status" value="1"/>
</dbReference>
<name>A0A4R1FZE6_9NOCA</name>
<dbReference type="Pfam" id="PF00378">
    <property type="entry name" value="ECH_1"/>
    <property type="match status" value="2"/>
</dbReference>
<evidence type="ECO:0000256" key="3">
    <source>
        <dbReference type="ARBA" id="ARBA00022832"/>
    </source>
</evidence>
<dbReference type="InterPro" id="IPR029045">
    <property type="entry name" value="ClpP/crotonase-like_dom_sf"/>
</dbReference>
<organism evidence="7 8">
    <name type="scientific">Nocardia alba</name>
    <dbReference type="NCBI Taxonomy" id="225051"/>
    <lineage>
        <taxon>Bacteria</taxon>
        <taxon>Bacillati</taxon>
        <taxon>Actinomycetota</taxon>
        <taxon>Actinomycetes</taxon>
        <taxon>Mycobacteriales</taxon>
        <taxon>Nocardiaceae</taxon>
        <taxon>Nocardia</taxon>
    </lineage>
</organism>
<dbReference type="InterPro" id="IPR018376">
    <property type="entry name" value="Enoyl-CoA_hyd/isom_CS"/>
</dbReference>
<dbReference type="GO" id="GO:0006635">
    <property type="term" value="P:fatty acid beta-oxidation"/>
    <property type="evidence" value="ECO:0007669"/>
    <property type="project" value="TreeGrafter"/>
</dbReference>
<dbReference type="STRING" id="1210063.GCA_001612665_00392"/>
<dbReference type="PROSITE" id="PS00166">
    <property type="entry name" value="ENOYL_COA_HYDRATASE"/>
    <property type="match status" value="1"/>
</dbReference>
<dbReference type="RefSeq" id="WP_067445331.1">
    <property type="nucleotide sequence ID" value="NZ_SMFR01000002.1"/>
</dbReference>
<comment type="function">
    <text evidence="1">Could possibly oxidize fatty acids using specific components.</text>
</comment>
<sequence length="317" mass="33686">MQFLRTDRHGPVQTIWLNNPPYNFLTDAVMGELLDLLRDIDRDDEVRAVVLTSAVDDVFVSHYSVSEILDGVEAAPVALNSRTAGAALRMSTLADHVPGGQAGLARAGAGGVANLRRYHEVCRLMRESSTVFIAALNGRALGGGCELSLACDLRLMADGPFEIGQPEILVGIIPGGGGTQMLTRVLGAGRALELCLEGAPITPSRALEIGLVHRLIDPDELLTEAQTTAARLAKRSPTAVRGIKHAVYQGGSTSLEKGLHIERAQFLTAASTPSAKRAMATYLADVESTIDAGRDMSDFVADSLPGWIDGTKVDFTE</sequence>
<dbReference type="Proteomes" id="UP000294856">
    <property type="component" value="Unassembled WGS sequence"/>
</dbReference>
<dbReference type="EMBL" id="SMFR01000002">
    <property type="protein sequence ID" value="TCJ96701.1"/>
    <property type="molecule type" value="Genomic_DNA"/>
</dbReference>
<reference evidence="7 8" key="1">
    <citation type="submission" date="2019-03" db="EMBL/GenBank/DDBJ databases">
        <title>Genomic Encyclopedia of Type Strains, Phase IV (KMG-IV): sequencing the most valuable type-strain genomes for metagenomic binning, comparative biology and taxonomic classification.</title>
        <authorList>
            <person name="Goeker M."/>
        </authorList>
    </citation>
    <scope>NUCLEOTIDE SEQUENCE [LARGE SCALE GENOMIC DNA]</scope>
    <source>
        <strain evidence="7 8">DSM 44684</strain>
    </source>
</reference>
<dbReference type="GO" id="GO:0004300">
    <property type="term" value="F:enoyl-CoA hydratase activity"/>
    <property type="evidence" value="ECO:0007669"/>
    <property type="project" value="UniProtKB-EC"/>
</dbReference>
<dbReference type="AlphaFoldDB" id="A0A4R1FZE6"/>
<accession>A0A4R1FZE6</accession>
<dbReference type="CDD" id="cd06558">
    <property type="entry name" value="crotonase-like"/>
    <property type="match status" value="1"/>
</dbReference>
<comment type="catalytic activity">
    <reaction evidence="4">
        <text>a (3S)-3-hydroxyacyl-CoA = a (2E)-enoyl-CoA + H2O</text>
        <dbReference type="Rhea" id="RHEA:16105"/>
        <dbReference type="ChEBI" id="CHEBI:15377"/>
        <dbReference type="ChEBI" id="CHEBI:57318"/>
        <dbReference type="ChEBI" id="CHEBI:58856"/>
        <dbReference type="EC" id="4.2.1.17"/>
    </reaction>
</comment>
<evidence type="ECO:0000313" key="8">
    <source>
        <dbReference type="Proteomes" id="UP000294856"/>
    </source>
</evidence>
<proteinExistence type="inferred from homology"/>
<keyword evidence="8" id="KW-1185">Reference proteome</keyword>
<comment type="similarity">
    <text evidence="2 6">Belongs to the enoyl-CoA hydratase/isomerase family.</text>
</comment>
<dbReference type="OrthoDB" id="9775794at2"/>
<comment type="catalytic activity">
    <reaction evidence="5">
        <text>a 4-saturated-(3S)-3-hydroxyacyl-CoA = a (3E)-enoyl-CoA + H2O</text>
        <dbReference type="Rhea" id="RHEA:20724"/>
        <dbReference type="ChEBI" id="CHEBI:15377"/>
        <dbReference type="ChEBI" id="CHEBI:58521"/>
        <dbReference type="ChEBI" id="CHEBI:137480"/>
        <dbReference type="EC" id="4.2.1.17"/>
    </reaction>
</comment>
<dbReference type="PANTHER" id="PTHR11941:SF54">
    <property type="entry name" value="ENOYL-COA HYDRATASE, MITOCHONDRIAL"/>
    <property type="match status" value="1"/>
</dbReference>